<proteinExistence type="predicted"/>
<feature type="transmembrane region" description="Helical" evidence="1">
    <location>
        <begin position="6"/>
        <end position="23"/>
    </location>
</feature>
<protein>
    <submittedName>
        <fullName evidence="2">Uncharacterized protein</fullName>
    </submittedName>
</protein>
<dbReference type="EMBL" id="WFLM01000004">
    <property type="protein sequence ID" value="KAB8038056.1"/>
    <property type="molecule type" value="Genomic_DNA"/>
</dbReference>
<keyword evidence="1" id="KW-0812">Transmembrane</keyword>
<evidence type="ECO:0000313" key="2">
    <source>
        <dbReference type="EMBL" id="KAB8038056.1"/>
    </source>
</evidence>
<dbReference type="Proteomes" id="UP000437748">
    <property type="component" value="Unassembled WGS sequence"/>
</dbReference>
<evidence type="ECO:0000313" key="3">
    <source>
        <dbReference type="Proteomes" id="UP000437748"/>
    </source>
</evidence>
<keyword evidence="1" id="KW-1133">Transmembrane helix</keyword>
<accession>A0A6N6VTN4</accession>
<gene>
    <name evidence="2" type="ORF">GCL60_12855</name>
</gene>
<keyword evidence="1" id="KW-0472">Membrane</keyword>
<name>A0A6N6VTN4_9BACT</name>
<dbReference type="RefSeq" id="WP_153421133.1">
    <property type="nucleotide sequence ID" value="NZ_WFLM01000004.1"/>
</dbReference>
<organism evidence="2 3">
    <name type="scientific">Silvanigrella paludirubra</name>
    <dbReference type="NCBI Taxonomy" id="2499159"/>
    <lineage>
        <taxon>Bacteria</taxon>
        <taxon>Pseudomonadati</taxon>
        <taxon>Bdellovibrionota</taxon>
        <taxon>Oligoflexia</taxon>
        <taxon>Silvanigrellales</taxon>
        <taxon>Silvanigrellaceae</taxon>
        <taxon>Silvanigrella</taxon>
    </lineage>
</organism>
<keyword evidence="3" id="KW-1185">Reference proteome</keyword>
<sequence length="203" mass="24079">MKSKNLTIVFIIILFTIVMISIFKKKEDGSEKIFNLEIEKPKNQKFNEREFINYLNENTVAKFANSNTKFFIDNITVVDKNLYQNLDSNYLWKDYNYIYISTNNSYSHFSQKKPLIIFNKENSKIMVTKGFFVINYLNNIENISIIEEKYQVEKVSVIKSDKIIIVRAKENSNLNQIYDQLKSNKSFQKIKLEVLDHIDNINK</sequence>
<comment type="caution">
    <text evidence="2">The sequence shown here is derived from an EMBL/GenBank/DDBJ whole genome shotgun (WGS) entry which is preliminary data.</text>
</comment>
<reference evidence="2 3" key="1">
    <citation type="submission" date="2019-10" db="EMBL/GenBank/DDBJ databases">
        <title>New species of Slilvanegrellaceae.</title>
        <authorList>
            <person name="Pitt A."/>
            <person name="Hahn M.W."/>
        </authorList>
    </citation>
    <scope>NUCLEOTIDE SEQUENCE [LARGE SCALE GENOMIC DNA]</scope>
    <source>
        <strain evidence="2 3">SP-Ram-0.45-NSY-1</strain>
    </source>
</reference>
<evidence type="ECO:0000256" key="1">
    <source>
        <dbReference type="SAM" id="Phobius"/>
    </source>
</evidence>
<dbReference type="AlphaFoldDB" id="A0A6N6VTN4"/>